<name>A0A7X0HAQ5_9BACT</name>
<dbReference type="Gene3D" id="2.40.40.20">
    <property type="match status" value="1"/>
</dbReference>
<keyword evidence="4" id="KW-0408">Iron</keyword>
<dbReference type="GO" id="GO:0016491">
    <property type="term" value="F:oxidoreductase activity"/>
    <property type="evidence" value="ECO:0007669"/>
    <property type="project" value="UniProtKB-KW"/>
</dbReference>
<protein>
    <submittedName>
        <fullName evidence="7">Anaerobic selenocysteine-containing dehydrogenase</fullName>
    </submittedName>
</protein>
<dbReference type="Gene3D" id="3.40.50.740">
    <property type="match status" value="1"/>
</dbReference>
<proteinExistence type="predicted"/>
<dbReference type="InterPro" id="IPR009010">
    <property type="entry name" value="Asp_de-COase-like_dom_sf"/>
</dbReference>
<keyword evidence="8" id="KW-1185">Reference proteome</keyword>
<dbReference type="InterPro" id="IPR006656">
    <property type="entry name" value="Mopterin_OxRdtase"/>
</dbReference>
<dbReference type="InterPro" id="IPR006655">
    <property type="entry name" value="Mopterin_OxRdtase_prok_CS"/>
</dbReference>
<dbReference type="PROSITE" id="PS00490">
    <property type="entry name" value="MOLYBDOPTERIN_PROK_2"/>
    <property type="match status" value="1"/>
</dbReference>
<keyword evidence="2" id="KW-0479">Metal-binding</keyword>
<dbReference type="InterPro" id="IPR050123">
    <property type="entry name" value="Prok_molybdopt-oxidoreductase"/>
</dbReference>
<sequence length="710" mass="76915">MTRATCPYCGVGCVVEVKVQGGQMKSIHADVEAAPNFGMMCPKGALLFKSDDASRRLTEPMIRDEKGGPLRPATWAEAIRKVADGIKDTLTQRGPDAVAWYGSGQLDTEASFLFTKLFKGYLGSNHTDTNSRLCMSSAVAGYVRSFGSDGPPTCYEDMDLADTFFLIGANMTANHPVLFNRIRRRRATHEGTRIIVVDPRRSKTAEFADLHLAVKPGGDVALLRLLAKAALDRGDLDLDYIEQSVEGFAELKQQLDELDVDAMLDACGVPAADIEQAAEWMGGGRKLLSCYCMGTNQSSRGTDKNTALIDLHLMLGQVGKPGAGPFSLTGQPNAMGGREVGYLAHQLPGYRKVTVDADREALEQAWGLAEGSIAAEPGRPAVEMFDAAARGELGVLWVACTNPAVSMPDLDVTQHGLRETPLVVVQDCLKDTETAAYADVLLPAATWGEKRGTMTNSERLITRSDAALPIPGEARTDWKIVCDIAQAMGFHGFDFADSDEVWDEFRRLTADTLCDMTGITNEQLDQHGGTHWPYPAAAERPTLRRYVDGVFPTPSGKARLSTASYEPTAETADDEYPLNLTTGRVAQHWHTRGRTGHVPELNRFAPHPVADVHPSDAGGFGLVDGDLAWVESRHGRALAEVSVTTNTRPGLVFLPFHFGDTLHPETAANYATHRVVDAISKQPELKHAACRLVAAPNETFANLDEGSRNA</sequence>
<evidence type="ECO:0000256" key="5">
    <source>
        <dbReference type="ARBA" id="ARBA00023014"/>
    </source>
</evidence>
<reference evidence="7 8" key="1">
    <citation type="submission" date="2020-08" db="EMBL/GenBank/DDBJ databases">
        <title>Genomic Encyclopedia of Type Strains, Phase IV (KMG-IV): sequencing the most valuable type-strain genomes for metagenomic binning, comparative biology and taxonomic classification.</title>
        <authorList>
            <person name="Goeker M."/>
        </authorList>
    </citation>
    <scope>NUCLEOTIDE SEQUENCE [LARGE SCALE GENOMIC DNA]</scope>
    <source>
        <strain evidence="7 8">DSM 103725</strain>
    </source>
</reference>
<gene>
    <name evidence="7" type="ORF">HNQ40_003062</name>
</gene>
<dbReference type="CDD" id="cd00508">
    <property type="entry name" value="MopB_CT_Fdh-Nap-like"/>
    <property type="match status" value="1"/>
</dbReference>
<dbReference type="GO" id="GO:0043546">
    <property type="term" value="F:molybdopterin cofactor binding"/>
    <property type="evidence" value="ECO:0007669"/>
    <property type="project" value="InterPro"/>
</dbReference>
<dbReference type="PANTHER" id="PTHR43105:SF9">
    <property type="entry name" value="NADPH-FE(3+) OXIDOREDUCTASE SUBUNIT ALPHA"/>
    <property type="match status" value="1"/>
</dbReference>
<keyword evidence="5" id="KW-0411">Iron-sulfur</keyword>
<dbReference type="AlphaFoldDB" id="A0A7X0HAQ5"/>
<dbReference type="Proteomes" id="UP000541810">
    <property type="component" value="Unassembled WGS sequence"/>
</dbReference>
<evidence type="ECO:0000256" key="2">
    <source>
        <dbReference type="ARBA" id="ARBA00022723"/>
    </source>
</evidence>
<accession>A0A7X0HAQ5</accession>
<evidence type="ECO:0000313" key="8">
    <source>
        <dbReference type="Proteomes" id="UP000541810"/>
    </source>
</evidence>
<evidence type="ECO:0000313" key="7">
    <source>
        <dbReference type="EMBL" id="MBB6431256.1"/>
    </source>
</evidence>
<dbReference type="GO" id="GO:0051539">
    <property type="term" value="F:4 iron, 4 sulfur cluster binding"/>
    <property type="evidence" value="ECO:0007669"/>
    <property type="project" value="UniProtKB-KW"/>
</dbReference>
<feature type="domain" description="4Fe-4S Mo/W bis-MGD-type" evidence="6">
    <location>
        <begin position="1"/>
        <end position="55"/>
    </location>
</feature>
<dbReference type="InterPro" id="IPR006963">
    <property type="entry name" value="Mopterin_OxRdtase_4Fe-4S_dom"/>
</dbReference>
<dbReference type="GO" id="GO:0046872">
    <property type="term" value="F:metal ion binding"/>
    <property type="evidence" value="ECO:0007669"/>
    <property type="project" value="UniProtKB-KW"/>
</dbReference>
<dbReference type="SMART" id="SM00926">
    <property type="entry name" value="Molybdop_Fe4S4"/>
    <property type="match status" value="1"/>
</dbReference>
<dbReference type="RefSeq" id="WP_184678739.1">
    <property type="nucleotide sequence ID" value="NZ_JACHGY010000001.1"/>
</dbReference>
<evidence type="ECO:0000256" key="4">
    <source>
        <dbReference type="ARBA" id="ARBA00023004"/>
    </source>
</evidence>
<organism evidence="7 8">
    <name type="scientific">Algisphaera agarilytica</name>
    <dbReference type="NCBI Taxonomy" id="1385975"/>
    <lineage>
        <taxon>Bacteria</taxon>
        <taxon>Pseudomonadati</taxon>
        <taxon>Planctomycetota</taxon>
        <taxon>Phycisphaerae</taxon>
        <taxon>Phycisphaerales</taxon>
        <taxon>Phycisphaeraceae</taxon>
        <taxon>Algisphaera</taxon>
    </lineage>
</organism>
<dbReference type="InterPro" id="IPR006657">
    <property type="entry name" value="MoPterin_dinucl-bd_dom"/>
</dbReference>
<dbReference type="SUPFAM" id="SSF50692">
    <property type="entry name" value="ADC-like"/>
    <property type="match status" value="1"/>
</dbReference>
<dbReference type="PROSITE" id="PS51669">
    <property type="entry name" value="4FE4S_MOW_BIS_MGD"/>
    <property type="match status" value="1"/>
</dbReference>
<dbReference type="Pfam" id="PF00384">
    <property type="entry name" value="Molybdopterin"/>
    <property type="match status" value="1"/>
</dbReference>
<dbReference type="GO" id="GO:0045333">
    <property type="term" value="P:cellular respiration"/>
    <property type="evidence" value="ECO:0007669"/>
    <property type="project" value="UniProtKB-ARBA"/>
</dbReference>
<dbReference type="PANTHER" id="PTHR43105">
    <property type="entry name" value="RESPIRATORY NITRATE REDUCTASE"/>
    <property type="match status" value="1"/>
</dbReference>
<comment type="caution">
    <text evidence="7">The sequence shown here is derived from an EMBL/GenBank/DDBJ whole genome shotgun (WGS) entry which is preliminary data.</text>
</comment>
<evidence type="ECO:0000256" key="1">
    <source>
        <dbReference type="ARBA" id="ARBA00022485"/>
    </source>
</evidence>
<dbReference type="Gene3D" id="2.20.25.90">
    <property type="entry name" value="ADC-like domains"/>
    <property type="match status" value="1"/>
</dbReference>
<keyword evidence="3" id="KW-0560">Oxidoreductase</keyword>
<dbReference type="Gene3D" id="3.40.228.10">
    <property type="entry name" value="Dimethylsulfoxide Reductase, domain 2"/>
    <property type="match status" value="1"/>
</dbReference>
<dbReference type="Pfam" id="PF01568">
    <property type="entry name" value="Molydop_binding"/>
    <property type="match status" value="1"/>
</dbReference>
<dbReference type="CDD" id="cd02754">
    <property type="entry name" value="MopB_Nitrate-R-NapA-like"/>
    <property type="match status" value="1"/>
</dbReference>
<dbReference type="SUPFAM" id="SSF53706">
    <property type="entry name" value="Formate dehydrogenase/DMSO reductase, domains 1-3"/>
    <property type="match status" value="1"/>
</dbReference>
<keyword evidence="1" id="KW-0004">4Fe-4S</keyword>
<dbReference type="GO" id="GO:0016020">
    <property type="term" value="C:membrane"/>
    <property type="evidence" value="ECO:0007669"/>
    <property type="project" value="TreeGrafter"/>
</dbReference>
<dbReference type="EMBL" id="JACHGY010000001">
    <property type="protein sequence ID" value="MBB6431256.1"/>
    <property type="molecule type" value="Genomic_DNA"/>
</dbReference>
<evidence type="ECO:0000259" key="6">
    <source>
        <dbReference type="PROSITE" id="PS51669"/>
    </source>
</evidence>
<evidence type="ECO:0000256" key="3">
    <source>
        <dbReference type="ARBA" id="ARBA00023002"/>
    </source>
</evidence>
<dbReference type="Pfam" id="PF04879">
    <property type="entry name" value="Molybdop_Fe4S4"/>
    <property type="match status" value="1"/>
</dbReference>